<dbReference type="AlphaFoldDB" id="A0A3R9RAI6"/>
<accession>A0A3R9RAI6</accession>
<proteinExistence type="predicted"/>
<keyword evidence="1" id="KW-0812">Transmembrane</keyword>
<dbReference type="Proteomes" id="UP000275076">
    <property type="component" value="Unassembled WGS sequence"/>
</dbReference>
<keyword evidence="1" id="KW-1133">Transmembrane helix</keyword>
<feature type="transmembrane region" description="Helical" evidence="1">
    <location>
        <begin position="45"/>
        <end position="62"/>
    </location>
</feature>
<evidence type="ECO:0000256" key="1">
    <source>
        <dbReference type="SAM" id="Phobius"/>
    </source>
</evidence>
<feature type="transmembrane region" description="Helical" evidence="1">
    <location>
        <begin position="12"/>
        <end position="33"/>
    </location>
</feature>
<comment type="caution">
    <text evidence="2">The sequence shown here is derived from an EMBL/GenBank/DDBJ whole genome shotgun (WGS) entry which is preliminary data.</text>
</comment>
<dbReference type="RefSeq" id="WP_125559417.1">
    <property type="nucleotide sequence ID" value="NZ_RBVX01000029.1"/>
</dbReference>
<reference evidence="2 3" key="1">
    <citation type="submission" date="2018-10" db="EMBL/GenBank/DDBJ databases">
        <title>Draft genome sequence of Bacillus salarius IM0101, isolated from a hypersaline soil in Inner Mongolia, China.</title>
        <authorList>
            <person name="Yamprayoonswat W."/>
            <person name="Boonvisut S."/>
            <person name="Jumpathong W."/>
            <person name="Sittihan S."/>
            <person name="Ruangsuj P."/>
            <person name="Wanthongcharoen S."/>
            <person name="Thongpramul N."/>
            <person name="Pimmason S."/>
            <person name="Yu B."/>
            <person name="Yasawong M."/>
        </authorList>
    </citation>
    <scope>NUCLEOTIDE SEQUENCE [LARGE SCALE GENOMIC DNA]</scope>
    <source>
        <strain evidence="2 3">IM0101</strain>
    </source>
</reference>
<dbReference type="OrthoDB" id="2965811at2"/>
<keyword evidence="3" id="KW-1185">Reference proteome</keyword>
<keyword evidence="1" id="KW-0472">Membrane</keyword>
<sequence length="188" mass="21450">MIWTLEPWLFYLLFSILILVIAFIIGVGLHSLLKKREMNKKKTESLLALGVALVMAGFYLFGSEMFTDRASEGQRIITTNGEERVEHTQLVIVPFGNYAVVERLYDFGYTVEDEIGGEAYRLTFDIENGPVFIEEFAEYVQGNRVFTNRSRIAFADLYDGEWKEKLQNASSLEEVELPGVDVEVENVS</sequence>
<dbReference type="EMBL" id="RBVX01000029">
    <property type="protein sequence ID" value="RSL30988.1"/>
    <property type="molecule type" value="Genomic_DNA"/>
</dbReference>
<protein>
    <submittedName>
        <fullName evidence="2">Uncharacterized protein</fullName>
    </submittedName>
</protein>
<organism evidence="2 3">
    <name type="scientific">Salibacterium salarium</name>
    <dbReference type="NCBI Taxonomy" id="284579"/>
    <lineage>
        <taxon>Bacteria</taxon>
        <taxon>Bacillati</taxon>
        <taxon>Bacillota</taxon>
        <taxon>Bacilli</taxon>
        <taxon>Bacillales</taxon>
        <taxon>Bacillaceae</taxon>
    </lineage>
</organism>
<evidence type="ECO:0000313" key="3">
    <source>
        <dbReference type="Proteomes" id="UP000275076"/>
    </source>
</evidence>
<gene>
    <name evidence="2" type="ORF">D7Z54_22850</name>
</gene>
<name>A0A3R9RAI6_9BACI</name>
<evidence type="ECO:0000313" key="2">
    <source>
        <dbReference type="EMBL" id="RSL30988.1"/>
    </source>
</evidence>